<keyword evidence="18" id="KW-1185">Reference proteome</keyword>
<feature type="transmembrane region" description="Helical" evidence="15">
    <location>
        <begin position="71"/>
        <end position="98"/>
    </location>
</feature>
<evidence type="ECO:0000256" key="13">
    <source>
        <dbReference type="ARBA" id="ARBA00023224"/>
    </source>
</evidence>
<keyword evidence="13 15" id="KW-0807">Transducer</keyword>
<evidence type="ECO:0000259" key="17">
    <source>
        <dbReference type="PROSITE" id="PS50262"/>
    </source>
</evidence>
<name>A0ABM1MCI8_NICVS</name>
<dbReference type="GeneID" id="108559498"/>
<dbReference type="Proteomes" id="UP000695000">
    <property type="component" value="Unplaced"/>
</dbReference>
<dbReference type="SMART" id="SM01381">
    <property type="entry name" value="7TM_GPCR_Srsx"/>
    <property type="match status" value="1"/>
</dbReference>
<dbReference type="PRINTS" id="PR00237">
    <property type="entry name" value="GPCRRHODOPSN"/>
</dbReference>
<dbReference type="RefSeq" id="XP_017772288.1">
    <property type="nucleotide sequence ID" value="XM_017916799.1"/>
</dbReference>
<evidence type="ECO:0000256" key="10">
    <source>
        <dbReference type="ARBA" id="ARBA00023157"/>
    </source>
</evidence>
<organism evidence="18 19">
    <name type="scientific">Nicrophorus vespilloides</name>
    <name type="common">Boreal carrion beetle</name>
    <dbReference type="NCBI Taxonomy" id="110193"/>
    <lineage>
        <taxon>Eukaryota</taxon>
        <taxon>Metazoa</taxon>
        <taxon>Ecdysozoa</taxon>
        <taxon>Arthropoda</taxon>
        <taxon>Hexapoda</taxon>
        <taxon>Insecta</taxon>
        <taxon>Pterygota</taxon>
        <taxon>Neoptera</taxon>
        <taxon>Endopterygota</taxon>
        <taxon>Coleoptera</taxon>
        <taxon>Polyphaga</taxon>
        <taxon>Staphyliniformia</taxon>
        <taxon>Silphidae</taxon>
        <taxon>Nicrophorinae</taxon>
        <taxon>Nicrophorus</taxon>
    </lineage>
</organism>
<dbReference type="SUPFAM" id="SSF81321">
    <property type="entry name" value="Family A G protein-coupled receptor-like"/>
    <property type="match status" value="1"/>
</dbReference>
<keyword evidence="6 15" id="KW-1133">Transmembrane helix</keyword>
<keyword evidence="16" id="KW-0732">Signal</keyword>
<evidence type="ECO:0000256" key="8">
    <source>
        <dbReference type="ARBA" id="ARBA00023040"/>
    </source>
</evidence>
<evidence type="ECO:0000256" key="9">
    <source>
        <dbReference type="ARBA" id="ARBA00023136"/>
    </source>
</evidence>
<evidence type="ECO:0000256" key="12">
    <source>
        <dbReference type="ARBA" id="ARBA00023180"/>
    </source>
</evidence>
<dbReference type="InterPro" id="IPR017452">
    <property type="entry name" value="GPCR_Rhodpsn_7TM"/>
</dbReference>
<evidence type="ECO:0000256" key="15">
    <source>
        <dbReference type="RuleBase" id="RU004951"/>
    </source>
</evidence>
<dbReference type="Pfam" id="PF00001">
    <property type="entry name" value="7tm_1"/>
    <property type="match status" value="1"/>
</dbReference>
<feature type="chain" id="PRO_5046299442" evidence="16">
    <location>
        <begin position="18"/>
        <end position="465"/>
    </location>
</feature>
<evidence type="ECO:0000256" key="7">
    <source>
        <dbReference type="ARBA" id="ARBA00022991"/>
    </source>
</evidence>
<keyword evidence="2 15" id="KW-0600">Photoreceptor protein</keyword>
<keyword evidence="12" id="KW-0325">Glycoprotein</keyword>
<keyword evidence="10" id="KW-1015">Disulfide bond</keyword>
<gene>
    <name evidence="19" type="primary">LOC108559498</name>
</gene>
<evidence type="ECO:0000256" key="4">
    <source>
        <dbReference type="ARBA" id="ARBA00022692"/>
    </source>
</evidence>
<protein>
    <submittedName>
        <fullName evidence="19">Opsin, blue-sensitive-like</fullName>
    </submittedName>
</protein>
<keyword evidence="7 15" id="KW-0157">Chromophore</keyword>
<evidence type="ECO:0000256" key="2">
    <source>
        <dbReference type="ARBA" id="ARBA00022543"/>
    </source>
</evidence>
<evidence type="ECO:0000256" key="3">
    <source>
        <dbReference type="ARBA" id="ARBA00022606"/>
    </source>
</evidence>
<evidence type="ECO:0000256" key="1">
    <source>
        <dbReference type="ARBA" id="ARBA00004141"/>
    </source>
</evidence>
<keyword evidence="9 15" id="KW-0472">Membrane</keyword>
<dbReference type="PROSITE" id="PS00238">
    <property type="entry name" value="OPSIN"/>
    <property type="match status" value="1"/>
</dbReference>
<comment type="subcellular location">
    <subcellularLocation>
        <location evidence="1 15">Membrane</location>
        <topology evidence="1 15">Multi-pass membrane protein</topology>
    </subcellularLocation>
</comment>
<keyword evidence="4 15" id="KW-0812">Transmembrane</keyword>
<keyword evidence="5 15" id="KW-0681">Retinal protein</keyword>
<evidence type="ECO:0000256" key="14">
    <source>
        <dbReference type="ARBA" id="ARBA00023305"/>
    </source>
</evidence>
<accession>A0ABM1MCI8</accession>
<keyword evidence="3 15" id="KW-0716">Sensory transduction</keyword>
<feature type="transmembrane region" description="Helical" evidence="15">
    <location>
        <begin position="236"/>
        <end position="263"/>
    </location>
</feature>
<keyword evidence="11 15" id="KW-0675">Receptor</keyword>
<dbReference type="PROSITE" id="PS50262">
    <property type="entry name" value="G_PROTEIN_RECEP_F1_2"/>
    <property type="match status" value="1"/>
</dbReference>
<reference evidence="19" key="1">
    <citation type="submission" date="2025-08" db="UniProtKB">
        <authorList>
            <consortium name="RefSeq"/>
        </authorList>
    </citation>
    <scope>IDENTIFICATION</scope>
    <source>
        <tissue evidence="19">Whole Larva</tissue>
    </source>
</reference>
<evidence type="ECO:0000256" key="6">
    <source>
        <dbReference type="ARBA" id="ARBA00022989"/>
    </source>
</evidence>
<feature type="transmembrane region" description="Helical" evidence="15">
    <location>
        <begin position="110"/>
        <end position="134"/>
    </location>
</feature>
<dbReference type="PRINTS" id="PR00238">
    <property type="entry name" value="OPSIN"/>
</dbReference>
<feature type="transmembrane region" description="Helical" evidence="15">
    <location>
        <begin position="146"/>
        <end position="167"/>
    </location>
</feature>
<evidence type="ECO:0000256" key="5">
    <source>
        <dbReference type="ARBA" id="ARBA00022925"/>
    </source>
</evidence>
<sequence length="465" mass="52990">MLWLVVVVIMMSLGVLSSEVRSNLTVDGKLLEVFAKRYPLEEWTRHGFFHKDYLRRINAHWLGFEPQPARYHYALSVLYGFIMVGGVTGNALVIVMFIRCKRLRTPALTLIVNLAFSDIMMMTKLPIFIYNSIYMGPALGEYACRLYGFIGALSGTCSISTLAAISVDRFFVVRYPLNQRFTGTRARVCVVITWVYSVTFSIIPLLDVGLGVYTPEGFLTSCSYDYLTDNEAAKNFILVFFVAAWVVPFILIVCTYASNVSVVMKSKRMIRQRGSARHIRVEEKRSQEMRLTMIVFLVIVMWFVAWTPYAVVSLIGIAGRADLITPLTSMIPALFCKTVSCIDPYVYALTHPKFKAELRALFCRRRPSAEKSNVSSFQATSRGNKRREFARDDGTEMVQLECIRLPIIQKQDNKPPPRLNVDEMKKGSSAYSTRWWYKPSFSNRTSSIRGIARSFTSRTQSFEVD</sequence>
<evidence type="ECO:0000313" key="18">
    <source>
        <dbReference type="Proteomes" id="UP000695000"/>
    </source>
</evidence>
<keyword evidence="14" id="KW-0844">Vision</keyword>
<feature type="domain" description="G-protein coupled receptors family 1 profile" evidence="17">
    <location>
        <begin position="89"/>
        <end position="347"/>
    </location>
</feature>
<evidence type="ECO:0000256" key="11">
    <source>
        <dbReference type="ARBA" id="ARBA00023170"/>
    </source>
</evidence>
<comment type="caution">
    <text evidence="15">Lacks conserved residue(s) required for the propagation of feature annotation.</text>
</comment>
<dbReference type="InterPro" id="IPR001760">
    <property type="entry name" value="Opsin"/>
</dbReference>
<dbReference type="PANTHER" id="PTHR24240">
    <property type="entry name" value="OPSIN"/>
    <property type="match status" value="1"/>
</dbReference>
<comment type="similarity">
    <text evidence="15">Belongs to the G-protein coupled receptor 1 family. Opsin subfamily.</text>
</comment>
<dbReference type="InterPro" id="IPR050125">
    <property type="entry name" value="GPCR_opsins"/>
</dbReference>
<dbReference type="InterPro" id="IPR000276">
    <property type="entry name" value="GPCR_Rhodpsn"/>
</dbReference>
<evidence type="ECO:0000256" key="16">
    <source>
        <dbReference type="SAM" id="SignalP"/>
    </source>
</evidence>
<dbReference type="InterPro" id="IPR027430">
    <property type="entry name" value="Retinal_BS"/>
</dbReference>
<evidence type="ECO:0000313" key="19">
    <source>
        <dbReference type="RefSeq" id="XP_017772288.1"/>
    </source>
</evidence>
<feature type="transmembrane region" description="Helical" evidence="15">
    <location>
        <begin position="188"/>
        <end position="206"/>
    </location>
</feature>
<dbReference type="PROSITE" id="PS00237">
    <property type="entry name" value="G_PROTEIN_RECEP_F1_1"/>
    <property type="match status" value="1"/>
</dbReference>
<feature type="transmembrane region" description="Helical" evidence="15">
    <location>
        <begin position="294"/>
        <end position="318"/>
    </location>
</feature>
<keyword evidence="8 15" id="KW-0297">G-protein coupled receptor</keyword>
<dbReference type="Gene3D" id="1.20.1070.10">
    <property type="entry name" value="Rhodopsin 7-helix transmembrane proteins"/>
    <property type="match status" value="1"/>
</dbReference>
<feature type="signal peptide" evidence="16">
    <location>
        <begin position="1"/>
        <end position="17"/>
    </location>
</feature>
<proteinExistence type="inferred from homology"/>